<keyword evidence="3" id="KW-1185">Reference proteome</keyword>
<evidence type="ECO:0000259" key="1">
    <source>
        <dbReference type="PROSITE" id="PS50404"/>
    </source>
</evidence>
<dbReference type="InterPro" id="IPR054416">
    <property type="entry name" value="GST_UstS-like_C"/>
</dbReference>
<dbReference type="SUPFAM" id="SSF47616">
    <property type="entry name" value="GST C-terminal domain-like"/>
    <property type="match status" value="1"/>
</dbReference>
<evidence type="ECO:0000313" key="3">
    <source>
        <dbReference type="Proteomes" id="UP001174691"/>
    </source>
</evidence>
<dbReference type="InterPro" id="IPR004045">
    <property type="entry name" value="Glutathione_S-Trfase_N"/>
</dbReference>
<protein>
    <submittedName>
        <fullName evidence="2">Thioredoxin-like protein</fullName>
    </submittedName>
</protein>
<dbReference type="Pfam" id="PF13409">
    <property type="entry name" value="GST_N_2"/>
    <property type="match status" value="1"/>
</dbReference>
<dbReference type="Proteomes" id="UP001174691">
    <property type="component" value="Unassembled WGS sequence"/>
</dbReference>
<proteinExistence type="predicted"/>
<dbReference type="Gene3D" id="1.20.1050.10">
    <property type="match status" value="1"/>
</dbReference>
<dbReference type="EMBL" id="JANBVN010000058">
    <property type="protein sequence ID" value="KAJ9152230.1"/>
    <property type="molecule type" value="Genomic_DNA"/>
</dbReference>
<dbReference type="InterPro" id="IPR036282">
    <property type="entry name" value="Glutathione-S-Trfase_C_sf"/>
</dbReference>
<dbReference type="InterPro" id="IPR036249">
    <property type="entry name" value="Thioredoxin-like_sf"/>
</dbReference>
<name>A0AA38RQ38_9PEZI</name>
<feature type="domain" description="GST N-terminal" evidence="1">
    <location>
        <begin position="10"/>
        <end position="101"/>
    </location>
</feature>
<dbReference type="SUPFAM" id="SSF52833">
    <property type="entry name" value="Thioredoxin-like"/>
    <property type="match status" value="1"/>
</dbReference>
<dbReference type="CDD" id="cd00299">
    <property type="entry name" value="GST_C_family"/>
    <property type="match status" value="1"/>
</dbReference>
<evidence type="ECO:0000313" key="2">
    <source>
        <dbReference type="EMBL" id="KAJ9152230.1"/>
    </source>
</evidence>
<comment type="caution">
    <text evidence="2">The sequence shown here is derived from an EMBL/GenBank/DDBJ whole genome shotgun (WGS) entry which is preliminary data.</text>
</comment>
<dbReference type="Pfam" id="PF22041">
    <property type="entry name" value="GST_C_7"/>
    <property type="match status" value="1"/>
</dbReference>
<gene>
    <name evidence="2" type="ORF">NKR19_g4603</name>
</gene>
<dbReference type="PROSITE" id="PS50404">
    <property type="entry name" value="GST_NTER"/>
    <property type="match status" value="1"/>
</dbReference>
<dbReference type="AlphaFoldDB" id="A0AA38RQ38"/>
<accession>A0AA38RQ38</accession>
<reference evidence="2" key="1">
    <citation type="submission" date="2022-07" db="EMBL/GenBank/DDBJ databases">
        <title>Fungi with potential for degradation of polypropylene.</title>
        <authorList>
            <person name="Gostincar C."/>
        </authorList>
    </citation>
    <scope>NUCLEOTIDE SEQUENCE</scope>
    <source>
        <strain evidence="2">EXF-13287</strain>
    </source>
</reference>
<dbReference type="Gene3D" id="3.40.30.10">
    <property type="entry name" value="Glutaredoxin"/>
    <property type="match status" value="1"/>
</dbReference>
<sequence>MSSEPITFFDLTSQQGTAWSLNPWRIRLLLNYKGVEYKTHWVEYPEIRPTLEGHVAPNEIAPGEVYDPLYTIPAIKFPDGTYVMGSRAIAEAISERYPEPSIALKPPVNDKLVQSMSKIMDAIAPIYFTLIPKNILNEASHEHWYRTRPKYAGMPLDQFWNEKGGETAWKLAEPHIRDITAMLKEKPEGPFFEGKEVTYADFYWAGFLIFLERMGKEEVFDELLKRSGDEKVHLAHLKACEPWTKRNDH</sequence>
<organism evidence="2 3">
    <name type="scientific">Coniochaeta hoffmannii</name>
    <dbReference type="NCBI Taxonomy" id="91930"/>
    <lineage>
        <taxon>Eukaryota</taxon>
        <taxon>Fungi</taxon>
        <taxon>Dikarya</taxon>
        <taxon>Ascomycota</taxon>
        <taxon>Pezizomycotina</taxon>
        <taxon>Sordariomycetes</taxon>
        <taxon>Sordariomycetidae</taxon>
        <taxon>Coniochaetales</taxon>
        <taxon>Coniochaetaceae</taxon>
        <taxon>Coniochaeta</taxon>
    </lineage>
</organism>